<dbReference type="Proteomes" id="UP000027284">
    <property type="component" value="Unassembled WGS sequence"/>
</dbReference>
<reference evidence="2 3" key="1">
    <citation type="submission" date="2014-04" db="EMBL/GenBank/DDBJ databases">
        <title>The Genome Sequence of Thermoanaerobaculum aquaticum MP-01, The First Cultivated Group 23 Acidobacterium.</title>
        <authorList>
            <person name="Stamps B.W."/>
            <person name="Losey N.A."/>
            <person name="Lawson P.A."/>
            <person name="Stevenson B.S."/>
        </authorList>
    </citation>
    <scope>NUCLEOTIDE SEQUENCE [LARGE SCALE GENOMIC DNA]</scope>
    <source>
        <strain evidence="2 3">MP-01</strain>
    </source>
</reference>
<accession>A0A062Y2Z7</accession>
<dbReference type="SUPFAM" id="SSF52833">
    <property type="entry name" value="Thioredoxin-like"/>
    <property type="match status" value="1"/>
</dbReference>
<comment type="caution">
    <text evidence="2">The sequence shown here is derived from an EMBL/GenBank/DDBJ whole genome shotgun (WGS) entry which is preliminary data.</text>
</comment>
<dbReference type="OrthoDB" id="9811036at2"/>
<sequence length="147" mass="16128">MKVRTGLMLAVVFGGLLVMSYALGPRGQSKAPATIPWESNVTAALAKAEAQHKLVMVDFYTTWCRWCQRLDATTLSEPAVAAKIGDGFVPVRLDAENDGRELAQKFGVDSYPTVVFLDKSGQEVYRIAGYLEPQDFLRELENVKAGS</sequence>
<dbReference type="InterPro" id="IPR013766">
    <property type="entry name" value="Thioredoxin_domain"/>
</dbReference>
<evidence type="ECO:0000313" key="2">
    <source>
        <dbReference type="EMBL" id="KDA54791.1"/>
    </source>
</evidence>
<feature type="domain" description="Thioredoxin" evidence="1">
    <location>
        <begin position="12"/>
        <end position="145"/>
    </location>
</feature>
<dbReference type="PANTHER" id="PTHR32234">
    <property type="entry name" value="THIOL:DISULFIDE INTERCHANGE PROTEIN DSBD"/>
    <property type="match status" value="1"/>
</dbReference>
<name>A0A062Y2Z7_9BACT</name>
<evidence type="ECO:0000313" key="3">
    <source>
        <dbReference type="Proteomes" id="UP000027284"/>
    </source>
</evidence>
<dbReference type="AlphaFoldDB" id="A0A062Y2Z7"/>
<dbReference type="InterPro" id="IPR036249">
    <property type="entry name" value="Thioredoxin-like_sf"/>
</dbReference>
<dbReference type="Gene3D" id="3.40.30.10">
    <property type="entry name" value="Glutaredoxin"/>
    <property type="match status" value="1"/>
</dbReference>
<dbReference type="GO" id="GO:0045454">
    <property type="term" value="P:cell redox homeostasis"/>
    <property type="evidence" value="ECO:0007669"/>
    <property type="project" value="TreeGrafter"/>
</dbReference>
<dbReference type="Pfam" id="PF13098">
    <property type="entry name" value="Thioredoxin_2"/>
    <property type="match status" value="1"/>
</dbReference>
<gene>
    <name evidence="2" type="ORF">EG19_09075</name>
</gene>
<dbReference type="STRING" id="1312852.EG19_09075"/>
<organism evidence="2 3">
    <name type="scientific">Thermoanaerobaculum aquaticum</name>
    <dbReference type="NCBI Taxonomy" id="1312852"/>
    <lineage>
        <taxon>Bacteria</taxon>
        <taxon>Pseudomonadati</taxon>
        <taxon>Acidobacteriota</taxon>
        <taxon>Thermoanaerobaculia</taxon>
        <taxon>Thermoanaerobaculales</taxon>
        <taxon>Thermoanaerobaculaceae</taxon>
        <taxon>Thermoanaerobaculum</taxon>
    </lineage>
</organism>
<dbReference type="EMBL" id="JMFG01000004">
    <property type="protein sequence ID" value="KDA54791.1"/>
    <property type="molecule type" value="Genomic_DNA"/>
</dbReference>
<proteinExistence type="predicted"/>
<dbReference type="InterPro" id="IPR012336">
    <property type="entry name" value="Thioredoxin-like_fold"/>
</dbReference>
<dbReference type="RefSeq" id="WP_038046684.1">
    <property type="nucleotide sequence ID" value="NZ_JMFG01000004.1"/>
</dbReference>
<dbReference type="GO" id="GO:0015035">
    <property type="term" value="F:protein-disulfide reductase activity"/>
    <property type="evidence" value="ECO:0007669"/>
    <property type="project" value="TreeGrafter"/>
</dbReference>
<protein>
    <recommendedName>
        <fullName evidence="1">Thioredoxin domain-containing protein</fullName>
    </recommendedName>
</protein>
<keyword evidence="3" id="KW-1185">Reference proteome</keyword>
<evidence type="ECO:0000259" key="1">
    <source>
        <dbReference type="PROSITE" id="PS51352"/>
    </source>
</evidence>
<dbReference type="PANTHER" id="PTHR32234:SF0">
    <property type="entry name" value="THIOL:DISULFIDE INTERCHANGE PROTEIN DSBD"/>
    <property type="match status" value="1"/>
</dbReference>
<dbReference type="PROSITE" id="PS51352">
    <property type="entry name" value="THIOREDOXIN_2"/>
    <property type="match status" value="1"/>
</dbReference>